<feature type="compositionally biased region" description="Basic and acidic residues" evidence="1">
    <location>
        <begin position="99"/>
        <end position="108"/>
    </location>
</feature>
<sequence length="171" mass="18398">MCVESWHTMTSLPCKACHIHLPSAQALHMHMREVHYFCRACGTHFESSKDIGEVGAWSVSISLCSCVPQHRLLSGCALAQPIRDPAVGGSRAGAASEAYTERAHDQPTRDPSAGPSRASKSPPDDWSQEKTGMRLLPPGDTNAPTGQVAIEVPLAASADQYSKDFLRDTSL</sequence>
<dbReference type="PROSITE" id="PS00028">
    <property type="entry name" value="ZINC_FINGER_C2H2_1"/>
    <property type="match status" value="1"/>
</dbReference>
<organism evidence="3">
    <name type="scientific">Trametes gibbosa</name>
    <dbReference type="NCBI Taxonomy" id="160864"/>
    <lineage>
        <taxon>Eukaryota</taxon>
        <taxon>Fungi</taxon>
        <taxon>Dikarya</taxon>
        <taxon>Basidiomycota</taxon>
        <taxon>Agaricomycotina</taxon>
        <taxon>Agaricomycetes</taxon>
        <taxon>Polyporales</taxon>
        <taxon>Polyporaceae</taxon>
        <taxon>Trametes</taxon>
    </lineage>
</organism>
<name>A0A6B9KR48_9APHY</name>
<dbReference type="EMBL" id="MK994965">
    <property type="protein sequence ID" value="QHA24595.1"/>
    <property type="molecule type" value="mRNA"/>
</dbReference>
<dbReference type="InterPro" id="IPR013087">
    <property type="entry name" value="Znf_C2H2_type"/>
</dbReference>
<evidence type="ECO:0000259" key="2">
    <source>
        <dbReference type="PROSITE" id="PS00028"/>
    </source>
</evidence>
<feature type="domain" description="C2H2-type" evidence="2">
    <location>
        <begin position="14"/>
        <end position="35"/>
    </location>
</feature>
<gene>
    <name evidence="3" type="primary">ZnF222</name>
</gene>
<proteinExistence type="evidence at transcript level"/>
<evidence type="ECO:0000256" key="1">
    <source>
        <dbReference type="SAM" id="MobiDB-lite"/>
    </source>
</evidence>
<reference evidence="3" key="1">
    <citation type="submission" date="2019-05" db="EMBL/GenBank/DDBJ databases">
        <title>Expression and analysis of primary metabolism gene in Lenzites gibbosa treated with wood chip.</title>
        <authorList>
            <person name="Chi Y."/>
            <person name="Zhang J."/>
            <person name="Li S."/>
        </authorList>
    </citation>
    <scope>NUCLEOTIDE SEQUENCE</scope>
</reference>
<evidence type="ECO:0000313" key="3">
    <source>
        <dbReference type="EMBL" id="QHA24595.1"/>
    </source>
</evidence>
<dbReference type="AlphaFoldDB" id="A0A6B9KR48"/>
<feature type="region of interest" description="Disordered" evidence="1">
    <location>
        <begin position="86"/>
        <end position="147"/>
    </location>
</feature>
<protein>
    <submittedName>
        <fullName evidence="3">Zinc finger protein 222</fullName>
    </submittedName>
</protein>
<accession>A0A6B9KR48</accession>